<evidence type="ECO:0000313" key="2">
    <source>
        <dbReference type="EMBL" id="CAF1475339.1"/>
    </source>
</evidence>
<feature type="compositionally biased region" description="Acidic residues" evidence="1">
    <location>
        <begin position="324"/>
        <end position="342"/>
    </location>
</feature>
<name>A0A815RCV5_9BILA</name>
<evidence type="ECO:0000256" key="1">
    <source>
        <dbReference type="SAM" id="MobiDB-lite"/>
    </source>
</evidence>
<reference evidence="2" key="1">
    <citation type="submission" date="2021-02" db="EMBL/GenBank/DDBJ databases">
        <authorList>
            <person name="Nowell W R."/>
        </authorList>
    </citation>
    <scope>NUCLEOTIDE SEQUENCE</scope>
</reference>
<comment type="caution">
    <text evidence="2">The sequence shown here is derived from an EMBL/GenBank/DDBJ whole genome shotgun (WGS) entry which is preliminary data.</text>
</comment>
<organism evidence="2 3">
    <name type="scientific">Rotaria sordida</name>
    <dbReference type="NCBI Taxonomy" id="392033"/>
    <lineage>
        <taxon>Eukaryota</taxon>
        <taxon>Metazoa</taxon>
        <taxon>Spiralia</taxon>
        <taxon>Gnathifera</taxon>
        <taxon>Rotifera</taxon>
        <taxon>Eurotatoria</taxon>
        <taxon>Bdelloidea</taxon>
        <taxon>Philodinida</taxon>
        <taxon>Philodinidae</taxon>
        <taxon>Rotaria</taxon>
    </lineage>
</organism>
<dbReference type="AlphaFoldDB" id="A0A815RCV5"/>
<evidence type="ECO:0000313" key="3">
    <source>
        <dbReference type="Proteomes" id="UP000663889"/>
    </source>
</evidence>
<dbReference type="Proteomes" id="UP000663889">
    <property type="component" value="Unassembled WGS sequence"/>
</dbReference>
<gene>
    <name evidence="2" type="ORF">SEV965_LOCUS34842</name>
</gene>
<accession>A0A815RCV5</accession>
<dbReference type="EMBL" id="CAJNOU010005354">
    <property type="protein sequence ID" value="CAF1475339.1"/>
    <property type="molecule type" value="Genomic_DNA"/>
</dbReference>
<proteinExistence type="predicted"/>
<feature type="region of interest" description="Disordered" evidence="1">
    <location>
        <begin position="318"/>
        <end position="342"/>
    </location>
</feature>
<sequence length="433" mass="50352">MFQSIPTEDNATRIPRPLLLSAYGVDNKITAINVLNRWMYIFQHCLDQNVRIIGFSTDADRRYVSPMRLASGFFASLSDLQFDKHQHAFKINVPTHWKWFFLRNNQLFLFFQDPVHLVTKWRNRLLSTTTDLRFGTDKITITHIEALISNDHYTKLDHGLTSSDINPKDRQNYNSCIKLISDDVINLLINGVDMNGTVVYLTLLKMIVKAYIDKSTSVRERVQLAWCVVFVCRIWWSWLKINSFSSSSRNHLDEINTLDLEQIISDAYNQAIDIVHHSKMLQALKQNDIIDLKTLSKFVFDSLRKSSKMFGYSSRVTTDNKEELESDDDGVDEDENASSDDEDELYDELLNFENDDYNDEEEILNSTRSSFDGIKIVDNINPTLKHSYFKIKINDKIKYLHKQSACWLLSNKSTRLSSDRLSRVMQQTTHISS</sequence>
<protein>
    <submittedName>
        <fullName evidence="2">Uncharacterized protein</fullName>
    </submittedName>
</protein>